<evidence type="ECO:0000259" key="2">
    <source>
        <dbReference type="Pfam" id="PF05699"/>
    </source>
</evidence>
<sequence length="213" mass="24118">MELMSILRMSILLIVFDSQLVERVEESRVFLVSSVEKYFKHALVVDNEDDIVGHIYVAASFLDPRYTTTESTVDGKRSIEAVVEYFGIDDSRAQQVTELSQATNEDSDDLLSGLQRRSLSTSDENPTTLSKELQVYADKLRCLRRRCDFVEYWRAPETSDISILRTVAMLLSCMQASSVSSEEAFSLAGSLSRVRRSRLAGDSLRALMLLRNR</sequence>
<dbReference type="InterPro" id="IPR012337">
    <property type="entry name" value="RNaseH-like_sf"/>
</dbReference>
<evidence type="ECO:0000256" key="1">
    <source>
        <dbReference type="SAM" id="SignalP"/>
    </source>
</evidence>
<dbReference type="AlphaFoldDB" id="A0A7J6PC97"/>
<reference evidence="3 4" key="1">
    <citation type="submission" date="2020-04" db="EMBL/GenBank/DDBJ databases">
        <title>Perkinsus olseni comparative genomics.</title>
        <authorList>
            <person name="Bogema D.R."/>
        </authorList>
    </citation>
    <scope>NUCLEOTIDE SEQUENCE [LARGE SCALE GENOMIC DNA]</scope>
    <source>
        <strain evidence="3">00978-12</strain>
    </source>
</reference>
<dbReference type="Proteomes" id="UP000541610">
    <property type="component" value="Unassembled WGS sequence"/>
</dbReference>
<dbReference type="OrthoDB" id="2428298at2759"/>
<organism evidence="3 4">
    <name type="scientific">Perkinsus olseni</name>
    <name type="common">Perkinsus atlanticus</name>
    <dbReference type="NCBI Taxonomy" id="32597"/>
    <lineage>
        <taxon>Eukaryota</taxon>
        <taxon>Sar</taxon>
        <taxon>Alveolata</taxon>
        <taxon>Perkinsozoa</taxon>
        <taxon>Perkinsea</taxon>
        <taxon>Perkinsida</taxon>
        <taxon>Perkinsidae</taxon>
        <taxon>Perkinsus</taxon>
    </lineage>
</organism>
<feature type="domain" description="HAT C-terminal dimerisation" evidence="2">
    <location>
        <begin position="132"/>
        <end position="212"/>
    </location>
</feature>
<name>A0A7J6PC97_PEROL</name>
<dbReference type="Pfam" id="PF05699">
    <property type="entry name" value="Dimer_Tnp_hAT"/>
    <property type="match status" value="1"/>
</dbReference>
<keyword evidence="1" id="KW-0732">Signal</keyword>
<dbReference type="EMBL" id="JABANP010000051">
    <property type="protein sequence ID" value="KAF4693001.1"/>
    <property type="molecule type" value="Genomic_DNA"/>
</dbReference>
<feature type="chain" id="PRO_5029585588" description="HAT C-terminal dimerisation domain-containing protein" evidence="1">
    <location>
        <begin position="24"/>
        <end position="213"/>
    </location>
</feature>
<evidence type="ECO:0000313" key="3">
    <source>
        <dbReference type="EMBL" id="KAF4693001.1"/>
    </source>
</evidence>
<evidence type="ECO:0000313" key="4">
    <source>
        <dbReference type="Proteomes" id="UP000541610"/>
    </source>
</evidence>
<accession>A0A7J6PC97</accession>
<comment type="caution">
    <text evidence="3">The sequence shown here is derived from an EMBL/GenBank/DDBJ whole genome shotgun (WGS) entry which is preliminary data.</text>
</comment>
<dbReference type="GO" id="GO:0046983">
    <property type="term" value="F:protein dimerization activity"/>
    <property type="evidence" value="ECO:0007669"/>
    <property type="project" value="InterPro"/>
</dbReference>
<dbReference type="SUPFAM" id="SSF53098">
    <property type="entry name" value="Ribonuclease H-like"/>
    <property type="match status" value="1"/>
</dbReference>
<feature type="signal peptide" evidence="1">
    <location>
        <begin position="1"/>
        <end position="23"/>
    </location>
</feature>
<protein>
    <recommendedName>
        <fullName evidence="2">HAT C-terminal dimerisation domain-containing protein</fullName>
    </recommendedName>
</protein>
<gene>
    <name evidence="3" type="ORF">FOZ60_011992</name>
</gene>
<proteinExistence type="predicted"/>
<dbReference type="InterPro" id="IPR008906">
    <property type="entry name" value="HATC_C_dom"/>
</dbReference>